<keyword evidence="3" id="KW-1185">Reference proteome</keyword>
<keyword evidence="1" id="KW-0472">Membrane</keyword>
<feature type="transmembrane region" description="Helical" evidence="1">
    <location>
        <begin position="127"/>
        <end position="144"/>
    </location>
</feature>
<protein>
    <submittedName>
        <fullName evidence="2">Phosphohistidine phosphatase</fullName>
    </submittedName>
</protein>
<evidence type="ECO:0000256" key="1">
    <source>
        <dbReference type="SAM" id="Phobius"/>
    </source>
</evidence>
<organism evidence="2 3">
    <name type="scientific">Sphingomonas sinipercae</name>
    <dbReference type="NCBI Taxonomy" id="2714944"/>
    <lineage>
        <taxon>Bacteria</taxon>
        <taxon>Pseudomonadati</taxon>
        <taxon>Pseudomonadota</taxon>
        <taxon>Alphaproteobacteria</taxon>
        <taxon>Sphingomonadales</taxon>
        <taxon>Sphingomonadaceae</taxon>
        <taxon>Sphingomonas</taxon>
    </lineage>
</organism>
<accession>A0A6G7ZP30</accession>
<name>A0A6G7ZP30_9SPHN</name>
<keyword evidence="1" id="KW-1133">Transmembrane helix</keyword>
<gene>
    <name evidence="2" type="ORF">G7078_07790</name>
</gene>
<dbReference type="EMBL" id="CP049871">
    <property type="protein sequence ID" value="QIL02693.1"/>
    <property type="molecule type" value="Genomic_DNA"/>
</dbReference>
<evidence type="ECO:0000313" key="3">
    <source>
        <dbReference type="Proteomes" id="UP000502502"/>
    </source>
</evidence>
<feature type="transmembrane region" description="Helical" evidence="1">
    <location>
        <begin position="43"/>
        <end position="61"/>
    </location>
</feature>
<proteinExistence type="predicted"/>
<dbReference type="RefSeq" id="WP_166094718.1">
    <property type="nucleotide sequence ID" value="NZ_CP049871.1"/>
</dbReference>
<dbReference type="AlphaFoldDB" id="A0A6G7ZP30"/>
<dbReference type="KEGG" id="ssin:G7078_07790"/>
<feature type="transmembrane region" description="Helical" evidence="1">
    <location>
        <begin position="102"/>
        <end position="121"/>
    </location>
</feature>
<sequence>MDKLIDKIDSYNIFNYFVPGAVVFEFVRAFLGSAESTDILSRLLLYYLTGLTVSRLGSLVLEPLFKMLKLVTHSDYTSYVLACERDKKIELFVEIANMYRTIYVGALVCLVITFVLSPPPYFVENLISIRIALGLLAILFFLSYRKQSGYVNKRVIVCSRPETTVSSA</sequence>
<evidence type="ECO:0000313" key="2">
    <source>
        <dbReference type="EMBL" id="QIL02693.1"/>
    </source>
</evidence>
<keyword evidence="1" id="KW-0812">Transmembrane</keyword>
<reference evidence="2 3" key="1">
    <citation type="submission" date="2020-03" db="EMBL/GenBank/DDBJ databases">
        <title>Sphingomonas sp. nov., isolated from fish.</title>
        <authorList>
            <person name="Hyun D.-W."/>
            <person name="Bae J.-W."/>
        </authorList>
    </citation>
    <scope>NUCLEOTIDE SEQUENCE [LARGE SCALE GENOMIC DNA]</scope>
    <source>
        <strain evidence="2 3">HDW15C</strain>
    </source>
</reference>
<dbReference type="Proteomes" id="UP000502502">
    <property type="component" value="Chromosome"/>
</dbReference>
<feature type="transmembrane region" description="Helical" evidence="1">
    <location>
        <begin position="12"/>
        <end position="31"/>
    </location>
</feature>